<reference evidence="1 2" key="1">
    <citation type="submission" date="2021-06" db="EMBL/GenBank/DDBJ databases">
        <title>Caerostris extrusa draft genome.</title>
        <authorList>
            <person name="Kono N."/>
            <person name="Arakawa K."/>
        </authorList>
    </citation>
    <scope>NUCLEOTIDE SEQUENCE [LARGE SCALE GENOMIC DNA]</scope>
</reference>
<dbReference type="AlphaFoldDB" id="A0AAV4W5T1"/>
<evidence type="ECO:0000313" key="1">
    <source>
        <dbReference type="EMBL" id="GIY76785.1"/>
    </source>
</evidence>
<proteinExistence type="predicted"/>
<dbReference type="EMBL" id="BPLR01015533">
    <property type="protein sequence ID" value="GIY76785.1"/>
    <property type="molecule type" value="Genomic_DNA"/>
</dbReference>
<protein>
    <submittedName>
        <fullName evidence="1">Uncharacterized protein</fullName>
    </submittedName>
</protein>
<accession>A0AAV4W5T1</accession>
<organism evidence="1 2">
    <name type="scientific">Caerostris extrusa</name>
    <name type="common">Bark spider</name>
    <name type="synonym">Caerostris bankana</name>
    <dbReference type="NCBI Taxonomy" id="172846"/>
    <lineage>
        <taxon>Eukaryota</taxon>
        <taxon>Metazoa</taxon>
        <taxon>Ecdysozoa</taxon>
        <taxon>Arthropoda</taxon>
        <taxon>Chelicerata</taxon>
        <taxon>Arachnida</taxon>
        <taxon>Araneae</taxon>
        <taxon>Araneomorphae</taxon>
        <taxon>Entelegynae</taxon>
        <taxon>Araneoidea</taxon>
        <taxon>Araneidae</taxon>
        <taxon>Caerostris</taxon>
    </lineage>
</organism>
<sequence length="99" mass="10529">MGMRKSFCKEDGDAGGSDGVRAELGGKASPVIGAWTVGSIFCDPVGDIHTFYRGLGKGPLSTLGFQGELDFDEVCKLALLFMKVMLAMKTSTTGKFLRC</sequence>
<evidence type="ECO:0000313" key="2">
    <source>
        <dbReference type="Proteomes" id="UP001054945"/>
    </source>
</evidence>
<keyword evidence="2" id="KW-1185">Reference proteome</keyword>
<gene>
    <name evidence="1" type="ORF">CEXT_628341</name>
</gene>
<name>A0AAV4W5T1_CAEEX</name>
<comment type="caution">
    <text evidence="1">The sequence shown here is derived from an EMBL/GenBank/DDBJ whole genome shotgun (WGS) entry which is preliminary data.</text>
</comment>
<dbReference type="Proteomes" id="UP001054945">
    <property type="component" value="Unassembled WGS sequence"/>
</dbReference>